<dbReference type="Proteomes" id="UP000274922">
    <property type="component" value="Unassembled WGS sequence"/>
</dbReference>
<evidence type="ECO:0000259" key="10">
    <source>
        <dbReference type="Pfam" id="PF04136"/>
    </source>
</evidence>
<evidence type="ECO:0000256" key="4">
    <source>
        <dbReference type="ARBA" id="ARBA00022448"/>
    </source>
</evidence>
<evidence type="ECO:0000313" key="13">
    <source>
        <dbReference type="Proteomes" id="UP000274922"/>
    </source>
</evidence>
<evidence type="ECO:0000256" key="7">
    <source>
        <dbReference type="ARBA" id="ARBA00023136"/>
    </source>
</evidence>
<evidence type="ECO:0000256" key="8">
    <source>
        <dbReference type="ARBA" id="ARBA00031339"/>
    </source>
</evidence>
<keyword evidence="5" id="KW-0653">Protein transport</keyword>
<dbReference type="AlphaFoldDB" id="A0A4P9XFC9"/>
<reference evidence="13" key="1">
    <citation type="journal article" date="2018" name="Nat. Microbiol.">
        <title>Leveraging single-cell genomics to expand the fungal tree of life.</title>
        <authorList>
            <person name="Ahrendt S.R."/>
            <person name="Quandt C.A."/>
            <person name="Ciobanu D."/>
            <person name="Clum A."/>
            <person name="Salamov A."/>
            <person name="Andreopoulos B."/>
            <person name="Cheng J.F."/>
            <person name="Woyke T."/>
            <person name="Pelin A."/>
            <person name="Henrissat B."/>
            <person name="Reynolds N.K."/>
            <person name="Benny G.L."/>
            <person name="Smith M.E."/>
            <person name="James T.Y."/>
            <person name="Grigoriev I.V."/>
        </authorList>
    </citation>
    <scope>NUCLEOTIDE SEQUENCE [LARGE SCALE GENOMIC DNA]</scope>
    <source>
        <strain evidence="13">ATCC 52028</strain>
    </source>
</reference>
<feature type="domain" description="Conserved oligomeric Golgi complex subunit 3 C-terminal" evidence="11">
    <location>
        <begin position="389"/>
        <end position="449"/>
    </location>
</feature>
<evidence type="ECO:0000256" key="1">
    <source>
        <dbReference type="ARBA" id="ARBA00004395"/>
    </source>
</evidence>
<feature type="compositionally biased region" description="Low complexity" evidence="9">
    <location>
        <begin position="562"/>
        <end position="572"/>
    </location>
</feature>
<feature type="region of interest" description="Disordered" evidence="9">
    <location>
        <begin position="526"/>
        <end position="577"/>
    </location>
</feature>
<gene>
    <name evidence="12" type="ORF">CXG81DRAFT_23478</name>
</gene>
<dbReference type="InterPro" id="IPR048685">
    <property type="entry name" value="COG3_C"/>
</dbReference>
<feature type="compositionally biased region" description="Low complexity" evidence="9">
    <location>
        <begin position="1122"/>
        <end position="1141"/>
    </location>
</feature>
<dbReference type="Pfam" id="PF20671">
    <property type="entry name" value="COG3_C"/>
    <property type="match status" value="2"/>
</dbReference>
<comment type="similarity">
    <text evidence="2">Belongs to the COG3 family.</text>
</comment>
<evidence type="ECO:0000259" key="11">
    <source>
        <dbReference type="Pfam" id="PF20671"/>
    </source>
</evidence>
<name>A0A4P9XFC9_9FUNG</name>
<evidence type="ECO:0000313" key="12">
    <source>
        <dbReference type="EMBL" id="RKP03921.1"/>
    </source>
</evidence>
<evidence type="ECO:0000256" key="3">
    <source>
        <dbReference type="ARBA" id="ARBA00020976"/>
    </source>
</evidence>
<dbReference type="InterPro" id="IPR007265">
    <property type="entry name" value="COG_su3"/>
</dbReference>
<dbReference type="GO" id="GO:0006886">
    <property type="term" value="P:intracellular protein transport"/>
    <property type="evidence" value="ECO:0007669"/>
    <property type="project" value="InterPro"/>
</dbReference>
<feature type="region of interest" description="Disordered" evidence="9">
    <location>
        <begin position="1122"/>
        <end position="1158"/>
    </location>
</feature>
<dbReference type="STRING" id="1555241.A0A4P9XFC9"/>
<protein>
    <recommendedName>
        <fullName evidence="3">Conserved oligomeric Golgi complex subunit 3</fullName>
    </recommendedName>
    <alternativeName>
        <fullName evidence="8">Component of oligomeric Golgi complex 3</fullName>
    </alternativeName>
</protein>
<sequence>MAGSSGRPSLAGLASPATAPPGAGAASTSGPGSAHLPTTSVGLFLGTAGAGTSTASSATAAAPPGHASSQAARAVALPANPIAEWEARYPLDAAQRDAVAALSALFPERPFAPVAPPLAAASSMRAAAPATGTATVDSDADGDAALSDVDTDPGAGAGAASAVATAKATAAATAAVGATDPDLDVLDARHPIATPQDFLAWYGHVASALEHAQARDARRWLQMTQAYHAQCVALAAQSADALARLDALAAAYDGVKHKTSAIQETCEASLAEQLDVTVAAEKLHQQLAYFQALDVVAAAMAQPGRAWITEPPFDRLLAQLDVCIAFMAAHPHYHDAPAYGARFRAHMTRALTLVKMNFVDGLRDVVRDVRAAAATTSAAAVLDPGVAYTLYYGKFASLARAVAPLLAQIARRVHRHDEYASLWSDCLHVYCNSRAQLIVPRIADELRAAEARVAAAATSAGTSKPLAPASGAASAAAAAAADLHHGPHLLALAREACTAVLTPVRDEARLFFQFFIETHVGDAPPASAPASASAVAMTTPTPDGASWRSRTADAGPRGGPGDALASPPSARALDADADADAAEGAVDIASMGLVELGTYMEVLGQPLVDLLRPLILREPRLEILSELAHTLTAFLSLEADAEAEAAHDGAPATATGAYAGLAPAAYAALQAALGQVLARIRADVQDRLIFRAQAFMRDEIERFRPTARELDVFARGHGLPKPFAKQFSSGAGGMASPLPPMTPLLPSTPSGFGFGFGGLGVPLYGGGEWYPALSRTLTLLTKLHVALPPAIFSDLAHDAILLCCTSIATAGRTLAAARGDAADGQLFQIKNLLVLREGLSAFGASGGFVREERDVDLGGLENVVATFFWGHNAAAAAADKGAAPGGLAGRGSFVAGWDTPAPDSVDVAADAAGTPLRTQHSSSASLPDPSTFMGPPAAGSAASARRAAAAALLPQVRKTSTDAAAVLDAVLKRTCERYIAAAVRACLAPVRTWMLQYHAVKPGRVRRRLRRAAPPEAGTAATDAEDDDTAMPVFASAAGIRETAAALRRVLPPAMATTRAQLGDYLDDQTTEQVILDVVSGQVRTALAAWRNAVAGLGYLGGPESLGLPSAADVEGWLAAAATPTTDSMTTSTPAPSAATPRLMAPPATRSPDPRQND</sequence>
<evidence type="ECO:0000256" key="6">
    <source>
        <dbReference type="ARBA" id="ARBA00023034"/>
    </source>
</evidence>
<dbReference type="InterPro" id="IPR048320">
    <property type="entry name" value="COG3_N"/>
</dbReference>
<feature type="compositionally biased region" description="Polar residues" evidence="9">
    <location>
        <begin position="916"/>
        <end position="925"/>
    </location>
</feature>
<comment type="subcellular location">
    <subcellularLocation>
        <location evidence="1">Golgi apparatus membrane</location>
        <topology evidence="1">Peripheral membrane protein</topology>
    </subcellularLocation>
</comment>
<dbReference type="GO" id="GO:0006891">
    <property type="term" value="P:intra-Golgi vesicle-mediated transport"/>
    <property type="evidence" value="ECO:0007669"/>
    <property type="project" value="TreeGrafter"/>
</dbReference>
<evidence type="ECO:0000256" key="9">
    <source>
        <dbReference type="SAM" id="MobiDB-lite"/>
    </source>
</evidence>
<accession>A0A4P9XFC9</accession>
<feature type="domain" description="Conserved oligomeric Golgi complex subunit 3 C-terminal" evidence="11">
    <location>
        <begin position="596"/>
        <end position="858"/>
    </location>
</feature>
<feature type="compositionally biased region" description="Low complexity" evidence="9">
    <location>
        <begin position="526"/>
        <end position="542"/>
    </location>
</feature>
<keyword evidence="6" id="KW-0333">Golgi apparatus</keyword>
<organism evidence="12 13">
    <name type="scientific">Caulochytrium protostelioides</name>
    <dbReference type="NCBI Taxonomy" id="1555241"/>
    <lineage>
        <taxon>Eukaryota</taxon>
        <taxon>Fungi</taxon>
        <taxon>Fungi incertae sedis</taxon>
        <taxon>Chytridiomycota</taxon>
        <taxon>Chytridiomycota incertae sedis</taxon>
        <taxon>Chytridiomycetes</taxon>
        <taxon>Caulochytriales</taxon>
        <taxon>Caulochytriaceae</taxon>
        <taxon>Caulochytrium</taxon>
    </lineage>
</organism>
<dbReference type="PANTHER" id="PTHR13302:SF8">
    <property type="entry name" value="CONSERVED OLIGOMERIC GOLGI COMPLEX SUBUNIT 3"/>
    <property type="match status" value="1"/>
</dbReference>
<dbReference type="EMBL" id="ML014116">
    <property type="protein sequence ID" value="RKP03921.1"/>
    <property type="molecule type" value="Genomic_DNA"/>
</dbReference>
<feature type="region of interest" description="Disordered" evidence="9">
    <location>
        <begin position="1"/>
        <end position="35"/>
    </location>
</feature>
<feature type="region of interest" description="Disordered" evidence="9">
    <location>
        <begin position="914"/>
        <end position="939"/>
    </location>
</feature>
<proteinExistence type="inferred from homology"/>
<dbReference type="GO" id="GO:0017119">
    <property type="term" value="C:Golgi transport complex"/>
    <property type="evidence" value="ECO:0007669"/>
    <property type="project" value="TreeGrafter"/>
</dbReference>
<dbReference type="OrthoDB" id="296793at2759"/>
<feature type="compositionally biased region" description="Low complexity" evidence="9">
    <location>
        <begin position="8"/>
        <end position="34"/>
    </location>
</feature>
<feature type="domain" description="Conserved oligomeric Golgi complex subunit 3 N-terminal" evidence="10">
    <location>
        <begin position="221"/>
        <end position="363"/>
    </location>
</feature>
<dbReference type="GO" id="GO:0005801">
    <property type="term" value="C:cis-Golgi network"/>
    <property type="evidence" value="ECO:0007669"/>
    <property type="project" value="InterPro"/>
</dbReference>
<evidence type="ECO:0000256" key="2">
    <source>
        <dbReference type="ARBA" id="ARBA00009936"/>
    </source>
</evidence>
<keyword evidence="13" id="KW-1185">Reference proteome</keyword>
<evidence type="ECO:0000256" key="5">
    <source>
        <dbReference type="ARBA" id="ARBA00022927"/>
    </source>
</evidence>
<dbReference type="GO" id="GO:0007030">
    <property type="term" value="P:Golgi organization"/>
    <property type="evidence" value="ECO:0007669"/>
    <property type="project" value="TreeGrafter"/>
</dbReference>
<keyword evidence="7" id="KW-0472">Membrane</keyword>
<dbReference type="GO" id="GO:0000139">
    <property type="term" value="C:Golgi membrane"/>
    <property type="evidence" value="ECO:0007669"/>
    <property type="project" value="UniProtKB-SubCell"/>
</dbReference>
<keyword evidence="4" id="KW-0813">Transport</keyword>
<dbReference type="PANTHER" id="PTHR13302">
    <property type="entry name" value="CONSERVED OLIGOMERIC GOLGI COMPLEX COMPONENT 3"/>
    <property type="match status" value="1"/>
</dbReference>
<dbReference type="Pfam" id="PF04136">
    <property type="entry name" value="COG3_N"/>
    <property type="match status" value="1"/>
</dbReference>